<proteinExistence type="inferred from homology"/>
<dbReference type="EC" id="4.1.1.111" evidence="4"/>
<accession>A0A1F7WLK9</accession>
<comment type="pathway">
    <text evidence="2">Porphyrin-containing compound metabolism.</text>
</comment>
<name>A0A1F7WLK9_9BACT</name>
<sequence length="168" mass="18292">MAEENLKDTEIRILGAVQNEIPVCARPFEAIARHLSAAGQAVGEEEVIDTLESLRARNYIRRIGPVFDAAKLGYKSILAAAGVTENSIEEAAAVINSYAGVTHNYLRAGDPYNIWFTVTAESTEEIVRIVDEIEMRLGLDEILVLPAEKTYKIKVGFELGNSGGSVPD</sequence>
<dbReference type="AlphaFoldDB" id="A0A1F7WLK9"/>
<organism evidence="8 9">
    <name type="scientific">Candidatus Wallbacteria bacterium GWC2_49_35</name>
    <dbReference type="NCBI Taxonomy" id="1817813"/>
    <lineage>
        <taxon>Bacteria</taxon>
        <taxon>Candidatus Walliibacteriota</taxon>
    </lineage>
</organism>
<evidence type="ECO:0000256" key="1">
    <source>
        <dbReference type="ARBA" id="ARBA00023239"/>
    </source>
</evidence>
<dbReference type="Gene3D" id="3.30.70.3460">
    <property type="match status" value="1"/>
</dbReference>
<evidence type="ECO:0000259" key="6">
    <source>
        <dbReference type="Pfam" id="PF17805"/>
    </source>
</evidence>
<dbReference type="Proteomes" id="UP000178735">
    <property type="component" value="Unassembled WGS sequence"/>
</dbReference>
<dbReference type="PANTHER" id="PTHR43413:SF1">
    <property type="entry name" value="SIROHEME DECARBOXYLASE NIRL SUBUNIT"/>
    <property type="match status" value="1"/>
</dbReference>
<gene>
    <name evidence="8" type="ORF">A2008_12320</name>
</gene>
<dbReference type="InterPro" id="IPR040523">
    <property type="entry name" value="AsnC_trans_reg2"/>
</dbReference>
<dbReference type="EMBL" id="MGFH01000180">
    <property type="protein sequence ID" value="OGM03279.1"/>
    <property type="molecule type" value="Genomic_DNA"/>
</dbReference>
<evidence type="ECO:0000313" key="8">
    <source>
        <dbReference type="EMBL" id="OGM03279.1"/>
    </source>
</evidence>
<dbReference type="InterPro" id="IPR050684">
    <property type="entry name" value="HTH-Siroheme_Decarb"/>
</dbReference>
<dbReference type="PANTHER" id="PTHR43413">
    <property type="entry name" value="TRANSCRIPTIONAL REGULATOR, ASNC FAMILY"/>
    <property type="match status" value="1"/>
</dbReference>
<keyword evidence="1" id="KW-0456">Lyase</keyword>
<dbReference type="GO" id="GO:0016829">
    <property type="term" value="F:lyase activity"/>
    <property type="evidence" value="ECO:0007669"/>
    <property type="project" value="UniProtKB-KW"/>
</dbReference>
<comment type="similarity">
    <text evidence="3">Belongs to the Ahb/Nir family.</text>
</comment>
<dbReference type="Pfam" id="PF22451">
    <property type="entry name" value="NirdL-like_HTH"/>
    <property type="match status" value="1"/>
</dbReference>
<dbReference type="Pfam" id="PF17805">
    <property type="entry name" value="AsnC_trans_reg2"/>
    <property type="match status" value="1"/>
</dbReference>
<dbReference type="STRING" id="1817813.A2008_12320"/>
<evidence type="ECO:0000256" key="2">
    <source>
        <dbReference type="ARBA" id="ARBA00023444"/>
    </source>
</evidence>
<feature type="domain" description="Siroheme decarboxylase NirL-like HTH" evidence="7">
    <location>
        <begin position="11"/>
        <end position="61"/>
    </location>
</feature>
<evidence type="ECO:0000256" key="5">
    <source>
        <dbReference type="ARBA" id="ARBA00048470"/>
    </source>
</evidence>
<evidence type="ECO:0000313" key="9">
    <source>
        <dbReference type="Proteomes" id="UP000178735"/>
    </source>
</evidence>
<protein>
    <recommendedName>
        <fullName evidence="4">siroheme decarboxylase</fullName>
        <ecNumber evidence="4">4.1.1.111</ecNumber>
    </recommendedName>
</protein>
<evidence type="ECO:0000256" key="3">
    <source>
        <dbReference type="ARBA" id="ARBA00023457"/>
    </source>
</evidence>
<reference evidence="8 9" key="1">
    <citation type="journal article" date="2016" name="Nat. Commun.">
        <title>Thousands of microbial genomes shed light on interconnected biogeochemical processes in an aquifer system.</title>
        <authorList>
            <person name="Anantharaman K."/>
            <person name="Brown C.T."/>
            <person name="Hug L.A."/>
            <person name="Sharon I."/>
            <person name="Castelle C.J."/>
            <person name="Probst A.J."/>
            <person name="Thomas B.C."/>
            <person name="Singh A."/>
            <person name="Wilkins M.J."/>
            <person name="Karaoz U."/>
            <person name="Brodie E.L."/>
            <person name="Williams K.H."/>
            <person name="Hubbard S.S."/>
            <person name="Banfield J.F."/>
        </authorList>
    </citation>
    <scope>NUCLEOTIDE SEQUENCE [LARGE SCALE GENOMIC DNA]</scope>
</reference>
<dbReference type="InterPro" id="IPR053953">
    <property type="entry name" value="NirdL-like_HTH"/>
</dbReference>
<evidence type="ECO:0000259" key="7">
    <source>
        <dbReference type="Pfam" id="PF22451"/>
    </source>
</evidence>
<comment type="catalytic activity">
    <reaction evidence="5">
        <text>siroheme + 2 H(+) = 12,18-didecarboxysiroheme + 2 CO2</text>
        <dbReference type="Rhea" id="RHEA:19093"/>
        <dbReference type="ChEBI" id="CHEBI:15378"/>
        <dbReference type="ChEBI" id="CHEBI:16526"/>
        <dbReference type="ChEBI" id="CHEBI:60052"/>
        <dbReference type="ChEBI" id="CHEBI:140497"/>
        <dbReference type="EC" id="4.1.1.111"/>
    </reaction>
</comment>
<evidence type="ECO:0000256" key="4">
    <source>
        <dbReference type="ARBA" id="ARBA00023471"/>
    </source>
</evidence>
<feature type="domain" description="Siroheme decarboxylase AsnC-like ligand binding" evidence="6">
    <location>
        <begin position="71"/>
        <end position="152"/>
    </location>
</feature>
<comment type="caution">
    <text evidence="8">The sequence shown here is derived from an EMBL/GenBank/DDBJ whole genome shotgun (WGS) entry which is preliminary data.</text>
</comment>